<evidence type="ECO:0000313" key="5">
    <source>
        <dbReference type="EMBL" id="KAK3317709.1"/>
    </source>
</evidence>
<comment type="catalytic activity">
    <reaction evidence="3">
        <text>L-seryl-[protein] + ATP = O-phospho-L-seryl-[protein] + ADP + H(+)</text>
        <dbReference type="Rhea" id="RHEA:17989"/>
        <dbReference type="Rhea" id="RHEA-COMP:9863"/>
        <dbReference type="Rhea" id="RHEA-COMP:11604"/>
        <dbReference type="ChEBI" id="CHEBI:15378"/>
        <dbReference type="ChEBI" id="CHEBI:29999"/>
        <dbReference type="ChEBI" id="CHEBI:30616"/>
        <dbReference type="ChEBI" id="CHEBI:83421"/>
        <dbReference type="ChEBI" id="CHEBI:456216"/>
        <dbReference type="EC" id="2.7.11.1"/>
    </reaction>
</comment>
<accession>A0AAE0I336</accession>
<dbReference type="InterPro" id="IPR008266">
    <property type="entry name" value="Tyr_kinase_AS"/>
</dbReference>
<reference evidence="5" key="2">
    <citation type="submission" date="2023-06" db="EMBL/GenBank/DDBJ databases">
        <authorList>
            <consortium name="Lawrence Berkeley National Laboratory"/>
            <person name="Haridas S."/>
            <person name="Hensen N."/>
            <person name="Bonometti L."/>
            <person name="Westerberg I."/>
            <person name="Brannstrom I.O."/>
            <person name="Guillou S."/>
            <person name="Cros-Aarteil S."/>
            <person name="Calhoun S."/>
            <person name="Kuo A."/>
            <person name="Mondo S."/>
            <person name="Pangilinan J."/>
            <person name="Riley R."/>
            <person name="Labutti K."/>
            <person name="Andreopoulos B."/>
            <person name="Lipzen A."/>
            <person name="Chen C."/>
            <person name="Yanf M."/>
            <person name="Daum C."/>
            <person name="Ng V."/>
            <person name="Clum A."/>
            <person name="Steindorff A."/>
            <person name="Ohm R."/>
            <person name="Martin F."/>
            <person name="Silar P."/>
            <person name="Natvig D."/>
            <person name="Lalanne C."/>
            <person name="Gautier V."/>
            <person name="Ament-Velasquez S.L."/>
            <person name="Kruys A."/>
            <person name="Hutchinson M.I."/>
            <person name="Powell A.J."/>
            <person name="Barry K."/>
            <person name="Miller A.N."/>
            <person name="Grigoriev I.V."/>
            <person name="Debuchy R."/>
            <person name="Gladieux P."/>
            <person name="Thoren M.H."/>
            <person name="Johannesson H."/>
        </authorList>
    </citation>
    <scope>NUCLEOTIDE SEQUENCE</scope>
    <source>
        <strain evidence="5">SMH4131-1</strain>
    </source>
</reference>
<evidence type="ECO:0000256" key="2">
    <source>
        <dbReference type="ARBA" id="ARBA00047899"/>
    </source>
</evidence>
<dbReference type="AlphaFoldDB" id="A0AAE0I336"/>
<dbReference type="PROSITE" id="PS00109">
    <property type="entry name" value="PROTEIN_KINASE_TYR"/>
    <property type="match status" value="1"/>
</dbReference>
<dbReference type="Gene3D" id="3.90.1200.10">
    <property type="match status" value="1"/>
</dbReference>
<dbReference type="InterPro" id="IPR002575">
    <property type="entry name" value="Aminoglycoside_PTrfase"/>
</dbReference>
<proteinExistence type="predicted"/>
<sequence>MNHDGFNARLAQVGEILKKYGLESSDISPIEYDAECPFPYNNFIYKVTLAKPATRGCFPDGICTTALQRDDLTALVIRLSNPKAEGLNHANRVQNEVASMHLARKGLQSFKPELVDVIPAVYAWGAREGDELGWTLMEFKEGTQLDTIFASLSDADKTDVVEQIADIFSGVQRAPLPASVTSYGGLTVDVERGEIVTGQMTTLEGGPWNEYADLWRTTLSASLAEAEGSTVLEGWRPNGVREILDAFISSGLQGFLAKSGVDTTLRGLVHGDLTMNNILYNQETKKITALVDFDFASVLHPAHEFFTSFGDIGGSTAGMRGPDLSEGRLSKAILSGKFDVEDVPEAAKSQWDIARTWDTALQKRGTPRPSDVAGMQAVNQLRELNGLLYPFRLAHPMFLKRMTLEQVVEGRKAAEATLKSLLETLSSE</sequence>
<dbReference type="EC" id="2.7.11.1" evidence="1"/>
<keyword evidence="6" id="KW-1185">Reference proteome</keyword>
<dbReference type="Proteomes" id="UP001286456">
    <property type="component" value="Unassembled WGS sequence"/>
</dbReference>
<comment type="catalytic activity">
    <reaction evidence="2">
        <text>L-threonyl-[protein] + ATP = O-phospho-L-threonyl-[protein] + ADP + H(+)</text>
        <dbReference type="Rhea" id="RHEA:46608"/>
        <dbReference type="Rhea" id="RHEA-COMP:11060"/>
        <dbReference type="Rhea" id="RHEA-COMP:11605"/>
        <dbReference type="ChEBI" id="CHEBI:15378"/>
        <dbReference type="ChEBI" id="CHEBI:30013"/>
        <dbReference type="ChEBI" id="CHEBI:30616"/>
        <dbReference type="ChEBI" id="CHEBI:61977"/>
        <dbReference type="ChEBI" id="CHEBI:456216"/>
        <dbReference type="EC" id="2.7.11.1"/>
    </reaction>
</comment>
<name>A0AAE0I336_9PEZI</name>
<dbReference type="InterPro" id="IPR011009">
    <property type="entry name" value="Kinase-like_dom_sf"/>
</dbReference>
<dbReference type="SUPFAM" id="SSF56112">
    <property type="entry name" value="Protein kinase-like (PK-like)"/>
    <property type="match status" value="1"/>
</dbReference>
<evidence type="ECO:0000313" key="6">
    <source>
        <dbReference type="Proteomes" id="UP001286456"/>
    </source>
</evidence>
<protein>
    <recommendedName>
        <fullName evidence="1">non-specific serine/threonine protein kinase</fullName>
        <ecNumber evidence="1">2.7.11.1</ecNumber>
    </recommendedName>
</protein>
<dbReference type="EMBL" id="JAUEPO010000007">
    <property type="protein sequence ID" value="KAK3317709.1"/>
    <property type="molecule type" value="Genomic_DNA"/>
</dbReference>
<reference evidence="5" key="1">
    <citation type="journal article" date="2023" name="Mol. Phylogenet. Evol.">
        <title>Genome-scale phylogeny and comparative genomics of the fungal order Sordariales.</title>
        <authorList>
            <person name="Hensen N."/>
            <person name="Bonometti L."/>
            <person name="Westerberg I."/>
            <person name="Brannstrom I.O."/>
            <person name="Guillou S."/>
            <person name="Cros-Aarteil S."/>
            <person name="Calhoun S."/>
            <person name="Haridas S."/>
            <person name="Kuo A."/>
            <person name="Mondo S."/>
            <person name="Pangilinan J."/>
            <person name="Riley R."/>
            <person name="LaButti K."/>
            <person name="Andreopoulos B."/>
            <person name="Lipzen A."/>
            <person name="Chen C."/>
            <person name="Yan M."/>
            <person name="Daum C."/>
            <person name="Ng V."/>
            <person name="Clum A."/>
            <person name="Steindorff A."/>
            <person name="Ohm R.A."/>
            <person name="Martin F."/>
            <person name="Silar P."/>
            <person name="Natvig D.O."/>
            <person name="Lalanne C."/>
            <person name="Gautier V."/>
            <person name="Ament-Velasquez S.L."/>
            <person name="Kruys A."/>
            <person name="Hutchinson M.I."/>
            <person name="Powell A.J."/>
            <person name="Barry K."/>
            <person name="Miller A.N."/>
            <person name="Grigoriev I.V."/>
            <person name="Debuchy R."/>
            <person name="Gladieux P."/>
            <person name="Hiltunen Thoren M."/>
            <person name="Johannesson H."/>
        </authorList>
    </citation>
    <scope>NUCLEOTIDE SEQUENCE</scope>
    <source>
        <strain evidence="5">SMH4131-1</strain>
    </source>
</reference>
<dbReference type="InterPro" id="IPR051678">
    <property type="entry name" value="AGP_Transferase"/>
</dbReference>
<evidence type="ECO:0000256" key="1">
    <source>
        <dbReference type="ARBA" id="ARBA00012513"/>
    </source>
</evidence>
<comment type="caution">
    <text evidence="5">The sequence shown here is derived from an EMBL/GenBank/DDBJ whole genome shotgun (WGS) entry which is preliminary data.</text>
</comment>
<evidence type="ECO:0000256" key="3">
    <source>
        <dbReference type="ARBA" id="ARBA00048679"/>
    </source>
</evidence>
<dbReference type="PANTHER" id="PTHR21310">
    <property type="entry name" value="AMINOGLYCOSIDE PHOSPHOTRANSFERASE-RELATED-RELATED"/>
    <property type="match status" value="1"/>
</dbReference>
<dbReference type="GO" id="GO:0004674">
    <property type="term" value="F:protein serine/threonine kinase activity"/>
    <property type="evidence" value="ECO:0007669"/>
    <property type="project" value="UniProtKB-EC"/>
</dbReference>
<gene>
    <name evidence="5" type="ORF">B0T19DRAFT_435449</name>
</gene>
<organism evidence="5 6">
    <name type="scientific">Cercophora scortea</name>
    <dbReference type="NCBI Taxonomy" id="314031"/>
    <lineage>
        <taxon>Eukaryota</taxon>
        <taxon>Fungi</taxon>
        <taxon>Dikarya</taxon>
        <taxon>Ascomycota</taxon>
        <taxon>Pezizomycotina</taxon>
        <taxon>Sordariomycetes</taxon>
        <taxon>Sordariomycetidae</taxon>
        <taxon>Sordariales</taxon>
        <taxon>Lasiosphaeriaceae</taxon>
        <taxon>Cercophora</taxon>
    </lineage>
</organism>
<evidence type="ECO:0000259" key="4">
    <source>
        <dbReference type="Pfam" id="PF01636"/>
    </source>
</evidence>
<feature type="domain" description="Aminoglycoside phosphotransferase" evidence="4">
    <location>
        <begin position="74"/>
        <end position="309"/>
    </location>
</feature>
<dbReference type="Pfam" id="PF01636">
    <property type="entry name" value="APH"/>
    <property type="match status" value="1"/>
</dbReference>
<dbReference type="PANTHER" id="PTHR21310:SF42">
    <property type="entry name" value="BIFUNCTIONAL AAC_APH"/>
    <property type="match status" value="1"/>
</dbReference>